<dbReference type="InterPro" id="IPR036236">
    <property type="entry name" value="Znf_C2H2_sf"/>
</dbReference>
<keyword evidence="1" id="KW-0479">Metal-binding</keyword>
<keyword evidence="1" id="KW-0862">Zinc</keyword>
<dbReference type="EMBL" id="GGMR01008339">
    <property type="protein sequence ID" value="MBY20958.1"/>
    <property type="molecule type" value="Transcribed_RNA"/>
</dbReference>
<keyword evidence="1" id="KW-0863">Zinc-finger</keyword>
<dbReference type="SUPFAM" id="SSF57667">
    <property type="entry name" value="beta-beta-alpha zinc fingers"/>
    <property type="match status" value="1"/>
</dbReference>
<evidence type="ECO:0000259" key="2">
    <source>
        <dbReference type="PROSITE" id="PS50157"/>
    </source>
</evidence>
<gene>
    <name evidence="3" type="primary">bowl_1</name>
    <name evidence="3" type="ORF">g.73628</name>
</gene>
<dbReference type="AlphaFoldDB" id="A0A2S2NV65"/>
<dbReference type="Pfam" id="PF00096">
    <property type="entry name" value="zf-C2H2"/>
    <property type="match status" value="1"/>
</dbReference>
<dbReference type="InterPro" id="IPR013087">
    <property type="entry name" value="Znf_C2H2_type"/>
</dbReference>
<evidence type="ECO:0000313" key="3">
    <source>
        <dbReference type="EMBL" id="MBY20958.1"/>
    </source>
</evidence>
<protein>
    <submittedName>
        <fullName evidence="3">Protein bowel</fullName>
    </submittedName>
</protein>
<dbReference type="Gene3D" id="3.30.160.60">
    <property type="entry name" value="Classic Zinc Finger"/>
    <property type="match status" value="1"/>
</dbReference>
<evidence type="ECO:0000256" key="1">
    <source>
        <dbReference type="PROSITE-ProRule" id="PRU00042"/>
    </source>
</evidence>
<feature type="domain" description="C2H2-type" evidence="2">
    <location>
        <begin position="30"/>
        <end position="57"/>
    </location>
</feature>
<accession>A0A2S2NV65</accession>
<sequence>MICIFYPSPKKNSLYSDIFFCSCLFHLPRYSCEKCGNSYKYKANLRRHEIYECGIEKMFICTICERRFHQKSNLIIKWLEYLDHLAKPDPAKCPIYDCQRKFGGHNRKYNLKNHLLKECGVIKTVKFVLNSLDILKAFVTHMGVAYLTIL</sequence>
<organism evidence="3">
    <name type="scientific">Schizaphis graminum</name>
    <name type="common">Green bug aphid</name>
    <dbReference type="NCBI Taxonomy" id="13262"/>
    <lineage>
        <taxon>Eukaryota</taxon>
        <taxon>Metazoa</taxon>
        <taxon>Ecdysozoa</taxon>
        <taxon>Arthropoda</taxon>
        <taxon>Hexapoda</taxon>
        <taxon>Insecta</taxon>
        <taxon>Pterygota</taxon>
        <taxon>Neoptera</taxon>
        <taxon>Paraneoptera</taxon>
        <taxon>Hemiptera</taxon>
        <taxon>Sternorrhyncha</taxon>
        <taxon>Aphidomorpha</taxon>
        <taxon>Aphidoidea</taxon>
        <taxon>Aphididae</taxon>
        <taxon>Aphidini</taxon>
        <taxon>Schizaphis</taxon>
    </lineage>
</organism>
<dbReference type="GO" id="GO:0008270">
    <property type="term" value="F:zinc ion binding"/>
    <property type="evidence" value="ECO:0007669"/>
    <property type="project" value="UniProtKB-KW"/>
</dbReference>
<name>A0A2S2NV65_SCHGA</name>
<dbReference type="PROSITE" id="PS50157">
    <property type="entry name" value="ZINC_FINGER_C2H2_2"/>
    <property type="match status" value="1"/>
</dbReference>
<reference evidence="3" key="1">
    <citation type="submission" date="2018-04" db="EMBL/GenBank/DDBJ databases">
        <title>Transcriptome of Schizaphis graminum biotype I.</title>
        <authorList>
            <person name="Scully E.D."/>
            <person name="Geib S.M."/>
            <person name="Palmer N.A."/>
            <person name="Koch K."/>
            <person name="Bradshaw J."/>
            <person name="Heng-Moss T."/>
            <person name="Sarath G."/>
        </authorList>
    </citation>
    <scope>NUCLEOTIDE SEQUENCE</scope>
</reference>
<proteinExistence type="predicted"/>